<dbReference type="Pfam" id="PF00685">
    <property type="entry name" value="Sulfotransfer_1"/>
    <property type="match status" value="1"/>
</dbReference>
<evidence type="ECO:0000259" key="4">
    <source>
        <dbReference type="Pfam" id="PF00685"/>
    </source>
</evidence>
<proteinExistence type="inferred from homology"/>
<dbReference type="InterPro" id="IPR027417">
    <property type="entry name" value="P-loop_NTPase"/>
</dbReference>
<reference evidence="5" key="2">
    <citation type="submission" date="2023-05" db="EMBL/GenBank/DDBJ databases">
        <authorList>
            <person name="Schelkunov M.I."/>
        </authorList>
    </citation>
    <scope>NUCLEOTIDE SEQUENCE</scope>
    <source>
        <strain evidence="5">Hsosn_3</strain>
        <tissue evidence="5">Leaf</tissue>
    </source>
</reference>
<keyword evidence="2 3" id="KW-0808">Transferase</keyword>
<evidence type="ECO:0000256" key="1">
    <source>
        <dbReference type="ARBA" id="ARBA00005771"/>
    </source>
</evidence>
<dbReference type="InterPro" id="IPR000863">
    <property type="entry name" value="Sulfotransferase_dom"/>
</dbReference>
<dbReference type="Gene3D" id="3.40.50.300">
    <property type="entry name" value="P-loop containing nucleotide triphosphate hydrolases"/>
    <property type="match status" value="1"/>
</dbReference>
<sequence length="340" mass="39181">MESETSLPLECSPAITTHSVDEEMVFSHEFMDLLSTLPKERTFFGTNIYQYKGFWFLALPLHGMIECQQQFKPRRNDIFLVTPPKSGTTWFKAIIYTLLNRQVYHPQDPHHPLLTNTPHQLVPFINLLKPSEYDSISNSPDSSSRIFSAHMPTVILPKSVLEDNDSSNCKIVYLCREIKDTFVSFFHFVNKNVDLSSCSLENAFNLYSRGVSPAGPVWDQIIGYWKESLERPNKVLFMRYEDMKNEPYVQLRRLARFLGKPLSEEEENSGVLDKIVKLCSIDNLRNLEVNKSGTTSIGLKNHTFYRNGQVGDWKKYLTSEMASKLDHITEEKFRGSGLSF</sequence>
<gene>
    <name evidence="5" type="ORF">POM88_013979</name>
</gene>
<dbReference type="PANTHER" id="PTHR11783">
    <property type="entry name" value="SULFOTRANSFERASE SULT"/>
    <property type="match status" value="1"/>
</dbReference>
<protein>
    <recommendedName>
        <fullName evidence="3">Sulfotransferase</fullName>
        <ecNumber evidence="3">2.8.2.-</ecNumber>
    </recommendedName>
</protein>
<reference evidence="5" key="1">
    <citation type="submission" date="2023-02" db="EMBL/GenBank/DDBJ databases">
        <title>Genome of toxic invasive species Heracleum sosnowskyi carries increased number of genes despite the absence of recent whole-genome duplications.</title>
        <authorList>
            <person name="Schelkunov M."/>
            <person name="Shtratnikova V."/>
            <person name="Makarenko M."/>
            <person name="Klepikova A."/>
            <person name="Omelchenko D."/>
            <person name="Novikova G."/>
            <person name="Obukhova E."/>
            <person name="Bogdanov V."/>
            <person name="Penin A."/>
            <person name="Logacheva M."/>
        </authorList>
    </citation>
    <scope>NUCLEOTIDE SEQUENCE</scope>
    <source>
        <strain evidence="5">Hsosn_3</strain>
        <tissue evidence="5">Leaf</tissue>
    </source>
</reference>
<evidence type="ECO:0000256" key="3">
    <source>
        <dbReference type="RuleBase" id="RU361155"/>
    </source>
</evidence>
<evidence type="ECO:0000256" key="2">
    <source>
        <dbReference type="ARBA" id="ARBA00022679"/>
    </source>
</evidence>
<dbReference type="Proteomes" id="UP001237642">
    <property type="component" value="Unassembled WGS sequence"/>
</dbReference>
<evidence type="ECO:0000313" key="5">
    <source>
        <dbReference type="EMBL" id="KAK1394923.1"/>
    </source>
</evidence>
<keyword evidence="6" id="KW-1185">Reference proteome</keyword>
<feature type="domain" description="Sulfotransferase" evidence="4">
    <location>
        <begin position="76"/>
        <end position="337"/>
    </location>
</feature>
<accession>A0AAD8N4X5</accession>
<evidence type="ECO:0000313" key="6">
    <source>
        <dbReference type="Proteomes" id="UP001237642"/>
    </source>
</evidence>
<name>A0AAD8N4X5_9APIA</name>
<dbReference type="AlphaFoldDB" id="A0AAD8N4X5"/>
<dbReference type="EC" id="2.8.2.-" evidence="3"/>
<dbReference type="SUPFAM" id="SSF52540">
    <property type="entry name" value="P-loop containing nucleoside triphosphate hydrolases"/>
    <property type="match status" value="1"/>
</dbReference>
<organism evidence="5 6">
    <name type="scientific">Heracleum sosnowskyi</name>
    <dbReference type="NCBI Taxonomy" id="360622"/>
    <lineage>
        <taxon>Eukaryota</taxon>
        <taxon>Viridiplantae</taxon>
        <taxon>Streptophyta</taxon>
        <taxon>Embryophyta</taxon>
        <taxon>Tracheophyta</taxon>
        <taxon>Spermatophyta</taxon>
        <taxon>Magnoliopsida</taxon>
        <taxon>eudicotyledons</taxon>
        <taxon>Gunneridae</taxon>
        <taxon>Pentapetalae</taxon>
        <taxon>asterids</taxon>
        <taxon>campanulids</taxon>
        <taxon>Apiales</taxon>
        <taxon>Apiaceae</taxon>
        <taxon>Apioideae</taxon>
        <taxon>apioid superclade</taxon>
        <taxon>Tordylieae</taxon>
        <taxon>Tordyliinae</taxon>
        <taxon>Heracleum</taxon>
    </lineage>
</organism>
<dbReference type="GO" id="GO:0008146">
    <property type="term" value="F:sulfotransferase activity"/>
    <property type="evidence" value="ECO:0007669"/>
    <property type="project" value="InterPro"/>
</dbReference>
<comment type="similarity">
    <text evidence="1 3">Belongs to the sulfotransferase 1 family.</text>
</comment>
<dbReference type="EMBL" id="JAUIZM010000003">
    <property type="protein sequence ID" value="KAK1394923.1"/>
    <property type="molecule type" value="Genomic_DNA"/>
</dbReference>
<comment type="caution">
    <text evidence="5">The sequence shown here is derived from an EMBL/GenBank/DDBJ whole genome shotgun (WGS) entry which is preliminary data.</text>
</comment>